<dbReference type="GO" id="GO:0016787">
    <property type="term" value="F:hydrolase activity"/>
    <property type="evidence" value="ECO:0007669"/>
    <property type="project" value="InterPro"/>
</dbReference>
<dbReference type="InterPro" id="IPR010662">
    <property type="entry name" value="RBBP9/YdeN"/>
</dbReference>
<evidence type="ECO:0008006" key="3">
    <source>
        <dbReference type="Google" id="ProtNLM"/>
    </source>
</evidence>
<keyword evidence="2" id="KW-1185">Reference proteome</keyword>
<organism evidence="1 2">
    <name type="scientific">Trinickia dabaoshanensis</name>
    <dbReference type="NCBI Taxonomy" id="564714"/>
    <lineage>
        <taxon>Bacteria</taxon>
        <taxon>Pseudomonadati</taxon>
        <taxon>Pseudomonadota</taxon>
        <taxon>Betaproteobacteria</taxon>
        <taxon>Burkholderiales</taxon>
        <taxon>Burkholderiaceae</taxon>
        <taxon>Trinickia</taxon>
    </lineage>
</organism>
<sequence>MNCPVFIVPGIGNSGPSHWQTLWQAAHSDWQRLSVDDWDHVVCDDWVHALERQLTKSGAETVVVAHSLGCLALAHWAARSSRTLRGALLVAVPDPASPAFPRTAATGFEPIPAKRLAFPSVIVASTNDPYGNLDHAQACAAAWGSELIEVREKGHLNADSNLGHWPEALQWLEKLRNR</sequence>
<comment type="caution">
    <text evidence="1">The sequence shown here is derived from an EMBL/GenBank/DDBJ whole genome shotgun (WGS) entry which is preliminary data.</text>
</comment>
<dbReference type="Gene3D" id="3.40.50.1820">
    <property type="entry name" value="alpha/beta hydrolase"/>
    <property type="match status" value="1"/>
</dbReference>
<reference evidence="1 2" key="1">
    <citation type="submission" date="2018-01" db="EMBL/GenBank/DDBJ databases">
        <title>Whole genome analyses suggest that Burkholderia sensu lato contains two further novel genera in the rhizoxinica-symbiotica group Mycetohabitans gen. nov., and Trinickia gen. nov.: implications for the evolution of diazotrophy and nodulation in the Burkholderiaceae.</title>
        <authorList>
            <person name="Estrada-de los Santos P."/>
            <person name="Palmer M."/>
            <person name="Chavez-Ramirez B."/>
            <person name="Beukes C."/>
            <person name="Steenkamp E.T."/>
            <person name="Hirsch A.M."/>
            <person name="Manyaka P."/>
            <person name="Maluk M."/>
            <person name="Lafos M."/>
            <person name="Crook M."/>
            <person name="Gross E."/>
            <person name="Simon M.F."/>
            <person name="Bueno dos Reis Junior F."/>
            <person name="Poole P.S."/>
            <person name="Venter S.N."/>
            <person name="James E.K."/>
        </authorList>
    </citation>
    <scope>NUCLEOTIDE SEQUENCE [LARGE SCALE GENOMIC DNA]</scope>
    <source>
        <strain evidence="1 2">GIMN1.004</strain>
    </source>
</reference>
<dbReference type="OrthoDB" id="9804993at2"/>
<dbReference type="InterPro" id="IPR029058">
    <property type="entry name" value="AB_hydrolase_fold"/>
</dbReference>
<gene>
    <name evidence="1" type="ORF">C0Z18_29225</name>
</gene>
<proteinExistence type="predicted"/>
<dbReference type="EMBL" id="PNYA01000037">
    <property type="protein sequence ID" value="PMS14983.1"/>
    <property type="molecule type" value="Genomic_DNA"/>
</dbReference>
<protein>
    <recommendedName>
        <fullName evidence="3">Alpha/beta hydrolase</fullName>
    </recommendedName>
</protein>
<dbReference type="RefSeq" id="WP_102648930.1">
    <property type="nucleotide sequence ID" value="NZ_PNYA01000037.1"/>
</dbReference>
<evidence type="ECO:0000313" key="1">
    <source>
        <dbReference type="EMBL" id="PMS14983.1"/>
    </source>
</evidence>
<dbReference type="Proteomes" id="UP000235616">
    <property type="component" value="Unassembled WGS sequence"/>
</dbReference>
<accession>A0A2N7VCU1</accession>
<dbReference type="SUPFAM" id="SSF53474">
    <property type="entry name" value="alpha/beta-Hydrolases"/>
    <property type="match status" value="1"/>
</dbReference>
<dbReference type="Pfam" id="PF06821">
    <property type="entry name" value="Ser_hydrolase"/>
    <property type="match status" value="1"/>
</dbReference>
<name>A0A2N7VCU1_9BURK</name>
<dbReference type="AlphaFoldDB" id="A0A2N7VCU1"/>
<evidence type="ECO:0000313" key="2">
    <source>
        <dbReference type="Proteomes" id="UP000235616"/>
    </source>
</evidence>